<feature type="compositionally biased region" description="Basic and acidic residues" evidence="1">
    <location>
        <begin position="24"/>
        <end position="35"/>
    </location>
</feature>
<dbReference type="OrthoDB" id="5844648at2759"/>
<accession>A0A7I4Y3Z0</accession>
<dbReference type="SUPFAM" id="SSF56219">
    <property type="entry name" value="DNase I-like"/>
    <property type="match status" value="1"/>
</dbReference>
<evidence type="ECO:0000313" key="3">
    <source>
        <dbReference type="WBParaSite" id="HCON_00045160-00001"/>
    </source>
</evidence>
<dbReference type="Proteomes" id="UP000025227">
    <property type="component" value="Unplaced"/>
</dbReference>
<evidence type="ECO:0000313" key="2">
    <source>
        <dbReference type="Proteomes" id="UP000025227"/>
    </source>
</evidence>
<sequence length="111" mass="12226">MPKISKELSNKAKTSPESGQRSAKATEGERPRSEKLVQIGTLNVGSLTGKYRGVADLMMRRNIQVPCLQENRIKRANAREIEVGVKHFYNGEDPKRNGVTMAVAESLEGSV</sequence>
<protein>
    <submittedName>
        <fullName evidence="3">EEP domain-containing protein</fullName>
    </submittedName>
</protein>
<feature type="compositionally biased region" description="Basic and acidic residues" evidence="1">
    <location>
        <begin position="1"/>
        <end position="10"/>
    </location>
</feature>
<dbReference type="InterPro" id="IPR036691">
    <property type="entry name" value="Endo/exonu/phosph_ase_sf"/>
</dbReference>
<name>A0A7I4Y3Z0_HAECO</name>
<dbReference type="WBParaSite" id="HCON_00045160-00001">
    <property type="protein sequence ID" value="HCON_00045160-00001"/>
    <property type="gene ID" value="HCON_00045160"/>
</dbReference>
<keyword evidence="2" id="KW-1185">Reference proteome</keyword>
<dbReference type="AlphaFoldDB" id="A0A7I4Y3Z0"/>
<organism evidence="2 3">
    <name type="scientific">Haemonchus contortus</name>
    <name type="common">Barber pole worm</name>
    <dbReference type="NCBI Taxonomy" id="6289"/>
    <lineage>
        <taxon>Eukaryota</taxon>
        <taxon>Metazoa</taxon>
        <taxon>Ecdysozoa</taxon>
        <taxon>Nematoda</taxon>
        <taxon>Chromadorea</taxon>
        <taxon>Rhabditida</taxon>
        <taxon>Rhabditina</taxon>
        <taxon>Rhabditomorpha</taxon>
        <taxon>Strongyloidea</taxon>
        <taxon>Trichostrongylidae</taxon>
        <taxon>Haemonchus</taxon>
    </lineage>
</organism>
<dbReference type="OMA" id="VPCLQEN"/>
<proteinExistence type="predicted"/>
<feature type="compositionally biased region" description="Polar residues" evidence="1">
    <location>
        <begin position="11"/>
        <end position="23"/>
    </location>
</feature>
<reference evidence="3" key="1">
    <citation type="submission" date="2020-12" db="UniProtKB">
        <authorList>
            <consortium name="WormBaseParasite"/>
        </authorList>
    </citation>
    <scope>IDENTIFICATION</scope>
    <source>
        <strain evidence="3">MHco3</strain>
    </source>
</reference>
<evidence type="ECO:0000256" key="1">
    <source>
        <dbReference type="SAM" id="MobiDB-lite"/>
    </source>
</evidence>
<feature type="region of interest" description="Disordered" evidence="1">
    <location>
        <begin position="1"/>
        <end position="37"/>
    </location>
</feature>